<comment type="caution">
    <text evidence="2">The sequence shown here is derived from an EMBL/GenBank/DDBJ whole genome shotgun (WGS) entry which is preliminary data.</text>
</comment>
<name>A0A9P7JPG0_9AGAM</name>
<feature type="region of interest" description="Disordered" evidence="1">
    <location>
        <begin position="137"/>
        <end position="156"/>
    </location>
</feature>
<dbReference type="EMBL" id="JABBWM010000068">
    <property type="protein sequence ID" value="KAG2096716.1"/>
    <property type="molecule type" value="Genomic_DNA"/>
</dbReference>
<reference evidence="2" key="1">
    <citation type="journal article" date="2020" name="New Phytol.">
        <title>Comparative genomics reveals dynamic genome evolution in host specialist ectomycorrhizal fungi.</title>
        <authorList>
            <person name="Lofgren L.A."/>
            <person name="Nguyen N.H."/>
            <person name="Vilgalys R."/>
            <person name="Ruytinx J."/>
            <person name="Liao H.L."/>
            <person name="Branco S."/>
            <person name="Kuo A."/>
            <person name="LaButti K."/>
            <person name="Lipzen A."/>
            <person name="Andreopoulos W."/>
            <person name="Pangilinan J."/>
            <person name="Riley R."/>
            <person name="Hundley H."/>
            <person name="Na H."/>
            <person name="Barry K."/>
            <person name="Grigoriev I.V."/>
            <person name="Stajich J.E."/>
            <person name="Kennedy P.G."/>
        </authorList>
    </citation>
    <scope>NUCLEOTIDE SEQUENCE</scope>
    <source>
        <strain evidence="2">FC423</strain>
    </source>
</reference>
<feature type="compositionally biased region" description="Basic residues" evidence="1">
    <location>
        <begin position="89"/>
        <end position="100"/>
    </location>
</feature>
<dbReference type="GeneID" id="64696382"/>
<feature type="region of interest" description="Disordered" evidence="1">
    <location>
        <begin position="1"/>
        <end position="132"/>
    </location>
</feature>
<sequence length="693" mass="75226">MSQPASAVPKHMNTRAKNATQHPGYILTGGEGHIKRHTKAQKATDDQREKEEKEASEMAVQEGYKRVAVFQKKMQTDQAATHADGPKPTRPRPRPRPVKKAVKDVETSNLTMAEDKAVGANGKGGTVGGNLAASANVEHPESDAEEEEEKQVPVARHKKGKKVLPVKTPVRDAIEAADADILIELTVARDGDKKLNDVSAPGLDNFSVAAMHIPSWISRIPADCSKSPSNLKIRPFPLPSDFSGITSSSKLTRGSTISSGGALLTPINTITNSGADNVADRFTTLFTDNDLAKSVEHSQALTRMSKPKAAQGVKISHQVSDTSVQMNLAHRNANPTLKQLDTIQPDDDCEMNVEVAPPVVTPLVNYASDTDMESDLEPPPSMQVPKGYYDVDICQATALALAQAHTSYPTTPTSSVKRKLADLEDDIIEDDLLEDDLLEDNHIKDHYIEDDLIEDDLIIDDDSMADCAFVIEEDSASSEVEFTNVGVKHGARVAKRAKSSVAHTQSLSSISSATSGAMNPIEVEILPPKWSALFIPTLILAIGDQDEVWGRVESEKTLCAIMQDTWDVVYQDIPHIVTTDGPVMALAIQRLSEWRNGIGSTAVSDNVRTDQDRKDFANNLLFELGFLYGSITQDGKYKKPFQSELLIQVLMERALKLIGLENTLVSELAVNSKGKAVKVPHSLNKASGKTSNA</sequence>
<accession>A0A9P7JPG0</accession>
<keyword evidence="3" id="KW-1185">Reference proteome</keyword>
<gene>
    <name evidence="2" type="ORF">F5147DRAFT_656523</name>
</gene>
<evidence type="ECO:0000313" key="2">
    <source>
        <dbReference type="EMBL" id="KAG2096716.1"/>
    </source>
</evidence>
<proteinExistence type="predicted"/>
<feature type="compositionally biased region" description="Basic and acidic residues" evidence="1">
    <location>
        <begin position="42"/>
        <end position="56"/>
    </location>
</feature>
<dbReference type="RefSeq" id="XP_041288308.1">
    <property type="nucleotide sequence ID" value="XM_041434123.1"/>
</dbReference>
<dbReference type="Proteomes" id="UP000823399">
    <property type="component" value="Unassembled WGS sequence"/>
</dbReference>
<dbReference type="OrthoDB" id="2693345at2759"/>
<evidence type="ECO:0000313" key="3">
    <source>
        <dbReference type="Proteomes" id="UP000823399"/>
    </source>
</evidence>
<organism evidence="2 3">
    <name type="scientific">Suillus discolor</name>
    <dbReference type="NCBI Taxonomy" id="1912936"/>
    <lineage>
        <taxon>Eukaryota</taxon>
        <taxon>Fungi</taxon>
        <taxon>Dikarya</taxon>
        <taxon>Basidiomycota</taxon>
        <taxon>Agaricomycotina</taxon>
        <taxon>Agaricomycetes</taxon>
        <taxon>Agaricomycetidae</taxon>
        <taxon>Boletales</taxon>
        <taxon>Suillineae</taxon>
        <taxon>Suillaceae</taxon>
        <taxon>Suillus</taxon>
    </lineage>
</organism>
<protein>
    <submittedName>
        <fullName evidence="2">Uncharacterized protein</fullName>
    </submittedName>
</protein>
<evidence type="ECO:0000256" key="1">
    <source>
        <dbReference type="SAM" id="MobiDB-lite"/>
    </source>
</evidence>
<dbReference type="AlphaFoldDB" id="A0A9P7JPG0"/>